<evidence type="ECO:0000313" key="8">
    <source>
        <dbReference type="EMBL" id="THF56835.1"/>
    </source>
</evidence>
<evidence type="ECO:0000256" key="5">
    <source>
        <dbReference type="ARBA" id="ARBA00023136"/>
    </source>
</evidence>
<feature type="transmembrane region" description="Helical" evidence="7">
    <location>
        <begin position="243"/>
        <end position="269"/>
    </location>
</feature>
<keyword evidence="4 7" id="KW-1133">Transmembrane helix</keyword>
<reference evidence="8 9" key="1">
    <citation type="submission" date="2019-04" db="EMBL/GenBank/DDBJ databases">
        <title>Azoarcus rhizosphaerae sp. nov. isolated from rhizosphere of Ficus religiosa.</title>
        <authorList>
            <person name="Lin S.-Y."/>
            <person name="Hameed A."/>
            <person name="Hsu Y.-H."/>
            <person name="Young C.-C."/>
        </authorList>
    </citation>
    <scope>NUCLEOTIDE SEQUENCE [LARGE SCALE GENOMIC DNA]</scope>
    <source>
        <strain evidence="8 9">CC-YHH848</strain>
    </source>
</reference>
<dbReference type="Proteomes" id="UP000307956">
    <property type="component" value="Unassembled WGS sequence"/>
</dbReference>
<evidence type="ECO:0000313" key="9">
    <source>
        <dbReference type="Proteomes" id="UP000307956"/>
    </source>
</evidence>
<gene>
    <name evidence="8" type="ORF">E6O51_18550</name>
</gene>
<keyword evidence="9" id="KW-1185">Reference proteome</keyword>
<dbReference type="AlphaFoldDB" id="A0A4V3W9V9"/>
<protein>
    <submittedName>
        <fullName evidence="8">AI-2E family transporter</fullName>
    </submittedName>
</protein>
<comment type="subcellular location">
    <subcellularLocation>
        <location evidence="1">Membrane</location>
        <topology evidence="1">Multi-pass membrane protein</topology>
    </subcellularLocation>
</comment>
<feature type="transmembrane region" description="Helical" evidence="7">
    <location>
        <begin position="214"/>
        <end position="236"/>
    </location>
</feature>
<dbReference type="GO" id="GO:0016020">
    <property type="term" value="C:membrane"/>
    <property type="evidence" value="ECO:0007669"/>
    <property type="project" value="UniProtKB-SubCell"/>
</dbReference>
<dbReference type="EMBL" id="SSOD01000019">
    <property type="protein sequence ID" value="THF56835.1"/>
    <property type="molecule type" value="Genomic_DNA"/>
</dbReference>
<evidence type="ECO:0000256" key="6">
    <source>
        <dbReference type="SAM" id="MobiDB-lite"/>
    </source>
</evidence>
<keyword evidence="5 7" id="KW-0472">Membrane</keyword>
<name>A0A4V3W9V9_9RHOO</name>
<keyword evidence="3 7" id="KW-0812">Transmembrane</keyword>
<feature type="transmembrane region" description="Helical" evidence="7">
    <location>
        <begin position="308"/>
        <end position="341"/>
    </location>
</feature>
<sequence>MIDQVAERLVRRAIVGFLLGGLLLLGYSVLHLFIVPVAWAVIVAYATWPLYRRLRDRLVRQPVASALLMALLVTAAFVLPALWMGILLRGELGSAIAAITAQIRQGPPVLPEFVRALPWLGDYLQQLIDEIVGDPEAFRRQLTAWVSQGSDHLVRLVGDVGRNAAKLGFALITLFFLYRDGEHVLDQVRRVLYRFLGTRIDAYLVAVGSTTKAVVWGIVLTALAQGIVAGLGYWWAGMQAPALLGAATALIAMVPFGAPLAWGSVAAWLLVRGDVAAGLGLIAWGVLVVSWVDNLVRPLVISNATRIPFLLVMFGVLGGLAAFGLVGLFLGPVILAVLMAVWREWIEESDLNPPPSPAPEAGRADTPPGPSNP</sequence>
<comment type="caution">
    <text evidence="8">The sequence shown here is derived from an EMBL/GenBank/DDBJ whole genome shotgun (WGS) entry which is preliminary data.</text>
</comment>
<dbReference type="PANTHER" id="PTHR21716">
    <property type="entry name" value="TRANSMEMBRANE PROTEIN"/>
    <property type="match status" value="1"/>
</dbReference>
<accession>A0A4V3W9V9</accession>
<evidence type="ECO:0000256" key="7">
    <source>
        <dbReference type="SAM" id="Phobius"/>
    </source>
</evidence>
<proteinExistence type="inferred from homology"/>
<evidence type="ECO:0000256" key="2">
    <source>
        <dbReference type="ARBA" id="ARBA00009773"/>
    </source>
</evidence>
<comment type="similarity">
    <text evidence="2">Belongs to the autoinducer-2 exporter (AI-2E) (TC 2.A.86) family.</text>
</comment>
<dbReference type="Pfam" id="PF01594">
    <property type="entry name" value="AI-2E_transport"/>
    <property type="match status" value="1"/>
</dbReference>
<evidence type="ECO:0000256" key="4">
    <source>
        <dbReference type="ARBA" id="ARBA00022989"/>
    </source>
</evidence>
<evidence type="ECO:0000256" key="3">
    <source>
        <dbReference type="ARBA" id="ARBA00022692"/>
    </source>
</evidence>
<dbReference type="OrthoDB" id="5298283at2"/>
<feature type="transmembrane region" description="Helical" evidence="7">
    <location>
        <begin position="63"/>
        <end position="83"/>
    </location>
</feature>
<dbReference type="RefSeq" id="WP_136386506.1">
    <property type="nucleotide sequence ID" value="NZ_SSOD01000019.1"/>
</dbReference>
<dbReference type="PANTHER" id="PTHR21716:SF61">
    <property type="entry name" value="BLR8064 PROTEIN"/>
    <property type="match status" value="1"/>
</dbReference>
<organism evidence="8 9">
    <name type="scientific">Pseudothauera rhizosphaerae</name>
    <dbReference type="NCBI Taxonomy" id="2565932"/>
    <lineage>
        <taxon>Bacteria</taxon>
        <taxon>Pseudomonadati</taxon>
        <taxon>Pseudomonadota</taxon>
        <taxon>Betaproteobacteria</taxon>
        <taxon>Rhodocyclales</taxon>
        <taxon>Zoogloeaceae</taxon>
        <taxon>Pseudothauera</taxon>
    </lineage>
</organism>
<feature type="transmembrane region" description="Helical" evidence="7">
    <location>
        <begin position="9"/>
        <end position="27"/>
    </location>
</feature>
<feature type="region of interest" description="Disordered" evidence="6">
    <location>
        <begin position="349"/>
        <end position="373"/>
    </location>
</feature>
<evidence type="ECO:0000256" key="1">
    <source>
        <dbReference type="ARBA" id="ARBA00004141"/>
    </source>
</evidence>
<dbReference type="InterPro" id="IPR002549">
    <property type="entry name" value="AI-2E-like"/>
</dbReference>
<feature type="transmembrane region" description="Helical" evidence="7">
    <location>
        <begin position="275"/>
        <end position="296"/>
    </location>
</feature>